<dbReference type="InterPro" id="IPR014031">
    <property type="entry name" value="Ketoacyl_synth_C"/>
</dbReference>
<dbReference type="PANTHER" id="PTHR11712:SF320">
    <property type="entry name" value="BETA-KETOACYL SYNTHASE"/>
    <property type="match status" value="1"/>
</dbReference>
<organism evidence="6 7">
    <name type="scientific">Vibrio stylophorae</name>
    <dbReference type="NCBI Taxonomy" id="659351"/>
    <lineage>
        <taxon>Bacteria</taxon>
        <taxon>Pseudomonadati</taxon>
        <taxon>Pseudomonadota</taxon>
        <taxon>Gammaproteobacteria</taxon>
        <taxon>Vibrionales</taxon>
        <taxon>Vibrionaceae</taxon>
        <taxon>Vibrio</taxon>
    </lineage>
</organism>
<dbReference type="PANTHER" id="PTHR11712">
    <property type="entry name" value="POLYKETIDE SYNTHASE-RELATED"/>
    <property type="match status" value="1"/>
</dbReference>
<dbReference type="NCBIfam" id="NF006618">
    <property type="entry name" value="PRK09185.1"/>
    <property type="match status" value="1"/>
</dbReference>
<reference evidence="6" key="1">
    <citation type="submission" date="2021-11" db="EMBL/GenBank/DDBJ databases">
        <authorList>
            <person name="Rodrigo-Torres L."/>
            <person name="Arahal R. D."/>
            <person name="Lucena T."/>
        </authorList>
    </citation>
    <scope>NUCLEOTIDE SEQUENCE</scope>
    <source>
        <strain evidence="6">CECT 7929</strain>
    </source>
</reference>
<keyword evidence="7" id="KW-1185">Reference proteome</keyword>
<name>A0ABM8ZUH4_9VIBR</name>
<evidence type="ECO:0000256" key="1">
    <source>
        <dbReference type="ARBA" id="ARBA00005194"/>
    </source>
</evidence>
<evidence type="ECO:0000259" key="5">
    <source>
        <dbReference type="PROSITE" id="PS52004"/>
    </source>
</evidence>
<protein>
    <recommendedName>
        <fullName evidence="5">Ketosynthase family 3 (KS3) domain-containing protein</fullName>
    </recommendedName>
</protein>
<dbReference type="PROSITE" id="PS00606">
    <property type="entry name" value="KS3_1"/>
    <property type="match status" value="1"/>
</dbReference>
<dbReference type="PROSITE" id="PS52004">
    <property type="entry name" value="KS3_2"/>
    <property type="match status" value="1"/>
</dbReference>
<dbReference type="SUPFAM" id="SSF53901">
    <property type="entry name" value="Thiolase-like"/>
    <property type="match status" value="2"/>
</dbReference>
<evidence type="ECO:0000256" key="4">
    <source>
        <dbReference type="RuleBase" id="RU003694"/>
    </source>
</evidence>
<evidence type="ECO:0000256" key="3">
    <source>
        <dbReference type="ARBA" id="ARBA00022679"/>
    </source>
</evidence>
<dbReference type="InterPro" id="IPR014030">
    <property type="entry name" value="Ketoacyl_synth_N"/>
</dbReference>
<evidence type="ECO:0000256" key="2">
    <source>
        <dbReference type="ARBA" id="ARBA00008467"/>
    </source>
</evidence>
<dbReference type="EMBL" id="CAKLDI010000001">
    <property type="protein sequence ID" value="CAH0533979.1"/>
    <property type="molecule type" value="Genomic_DNA"/>
</dbReference>
<evidence type="ECO:0000313" key="6">
    <source>
        <dbReference type="EMBL" id="CAH0533979.1"/>
    </source>
</evidence>
<comment type="similarity">
    <text evidence="2 4">Belongs to the thiolase-like superfamily. Beta-ketoacyl-ACP synthases family.</text>
</comment>
<dbReference type="Pfam" id="PF00109">
    <property type="entry name" value="ketoacyl-synt"/>
    <property type="match status" value="1"/>
</dbReference>
<dbReference type="CDD" id="cd00834">
    <property type="entry name" value="KAS_I_II"/>
    <property type="match status" value="1"/>
</dbReference>
<dbReference type="Gene3D" id="3.40.47.10">
    <property type="match status" value="1"/>
</dbReference>
<dbReference type="InterPro" id="IPR000794">
    <property type="entry name" value="Beta-ketoacyl_synthase"/>
</dbReference>
<evidence type="ECO:0000313" key="7">
    <source>
        <dbReference type="Proteomes" id="UP000838672"/>
    </source>
</evidence>
<gene>
    <name evidence="6" type="ORF">VST7929_01861</name>
</gene>
<comment type="pathway">
    <text evidence="1">Lipid metabolism; fatty acid biosynthesis.</text>
</comment>
<dbReference type="Proteomes" id="UP000838672">
    <property type="component" value="Unassembled WGS sequence"/>
</dbReference>
<dbReference type="InterPro" id="IPR020841">
    <property type="entry name" value="PKS_Beta-ketoAc_synthase_dom"/>
</dbReference>
<accession>A0ABM8ZUH4</accession>
<comment type="caution">
    <text evidence="6">The sequence shown here is derived from an EMBL/GenBank/DDBJ whole genome shotgun (WGS) entry which is preliminary data.</text>
</comment>
<dbReference type="RefSeq" id="WP_237466391.1">
    <property type="nucleotide sequence ID" value="NZ_CAKLDI010000001.1"/>
</dbReference>
<dbReference type="InterPro" id="IPR018201">
    <property type="entry name" value="Ketoacyl_synth_AS"/>
</dbReference>
<dbReference type="InterPro" id="IPR016039">
    <property type="entry name" value="Thiolase-like"/>
</dbReference>
<feature type="domain" description="Ketosynthase family 3 (KS3)" evidence="5">
    <location>
        <begin position="1"/>
        <end position="403"/>
    </location>
</feature>
<keyword evidence="3 4" id="KW-0808">Transferase</keyword>
<sequence length="407" mass="43179">MTDSVSTDIQRAQPCYIQACGLLSALGHDEQSTVAALKKNQSPGMVSVYDQLNNGKPTVVGAIHEELQSLEHLPVEYRSRNNQLIATALSQIAPQVQAAVSQFGPDRVAVVAGTSTSGINRSSEALQYMEVHGELPEDFHYHQQETAAPSDFVSYVLRLEGPSYTVSTACSSSARAMMSAQMLLESHLVDAVLVVGADTLCPLTLNGFNCLEALSFEPCLPFSVNRSGINIGEAVSVMLLGRDKPEHGPVIALLGAGASSDAHHISAPHPEGEGAIRAMQCALDQAGLTVEDIGYINAHGTATPLNDAMESKAIYQLFADKVPVSSTKPLTGHTLGAAGAIEAAISYLVLKHQLTPPAQLNDGQRDPEIAPILLQQQQPLAKPRILSNSFAFGGNNMSLILGREDRA</sequence>
<dbReference type="Pfam" id="PF02801">
    <property type="entry name" value="Ketoacyl-synt_C"/>
    <property type="match status" value="1"/>
</dbReference>
<dbReference type="SMART" id="SM00825">
    <property type="entry name" value="PKS_KS"/>
    <property type="match status" value="1"/>
</dbReference>
<proteinExistence type="inferred from homology"/>